<reference evidence="3 4" key="1">
    <citation type="submission" date="2019-11" db="EMBL/GenBank/DDBJ databases">
        <authorList>
            <person name="Zheng R.K."/>
            <person name="Sun C.M."/>
        </authorList>
    </citation>
    <scope>NUCLEOTIDE SEQUENCE [LARGE SCALE GENOMIC DNA]</scope>
    <source>
        <strain evidence="3 4">SRB007</strain>
    </source>
</reference>
<accession>A0A6I6JDC3</accession>
<dbReference type="Proteomes" id="UP000428328">
    <property type="component" value="Chromosome"/>
</dbReference>
<keyword evidence="4" id="KW-1185">Reference proteome</keyword>
<organism evidence="3 4">
    <name type="scientific">Pseudodesulfovibrio cashew</name>
    <dbReference type="NCBI Taxonomy" id="2678688"/>
    <lineage>
        <taxon>Bacteria</taxon>
        <taxon>Pseudomonadati</taxon>
        <taxon>Thermodesulfobacteriota</taxon>
        <taxon>Desulfovibrionia</taxon>
        <taxon>Desulfovibrionales</taxon>
        <taxon>Desulfovibrionaceae</taxon>
    </lineage>
</organism>
<dbReference type="InterPro" id="IPR024542">
    <property type="entry name" value="YkvP_N"/>
</dbReference>
<gene>
    <name evidence="3" type="ORF">GM415_12000</name>
</gene>
<proteinExistence type="predicted"/>
<sequence>MTKLEYIAEPVETENTLTDIRLHVQGKTWHLWGRSGTEREAELAAKVEPGTLPVLLGAGLGHAAESLLKRGLPVAIVDREDAIDSVTGFRQRFEGSENLLLIDEPDPRMVLERLSLWREENGGQPLAPVILPLYLRLDRDYYGALAEALKAAAKTDFWSQARYPKFQDTTPKVLFFDANYFLCGEIRSALDKLAIPYRVMELEGGPTGSNAFIEELLSTVVDFRPDFVLTVNHFGLDREGRLAELLGDLGLPLASWFVDNPHLILHEYARPATDNTALFTYDAGNLQLLHDKGFDNVHYLPLATDPDRFKLRFGDTAPHEWPCDISFVGNSMASPVARCLEDAALPPEFAAEYRTVAGQFGDSIETGAADFLRKHRPEWYKLLTGLADRERKLAIESLLTWEATRQYRLSCVRRILPFNPTIVGDEGWQEQLGPGDWRHMPGLDYYTQLSRFYPHSKVNFNCTSRQMIGAVNQRVFDVPACGGFLLTDYREQMEDLFDLDSEVAVYHSPEEIPERVRHYLDNTLARKNVTMAARKRILAHHTYAHRLSGMLEIMRKTFG</sequence>
<dbReference type="GO" id="GO:0016740">
    <property type="term" value="F:transferase activity"/>
    <property type="evidence" value="ECO:0007669"/>
    <property type="project" value="UniProtKB-KW"/>
</dbReference>
<dbReference type="Pfam" id="PF13524">
    <property type="entry name" value="Glyco_trans_1_2"/>
    <property type="match status" value="1"/>
</dbReference>
<name>A0A6I6JDC3_9BACT</name>
<keyword evidence="3" id="KW-0808">Transferase</keyword>
<evidence type="ECO:0000259" key="1">
    <source>
        <dbReference type="Pfam" id="PF12996"/>
    </source>
</evidence>
<dbReference type="Pfam" id="PF12996">
    <property type="entry name" value="DUF3880"/>
    <property type="match status" value="1"/>
</dbReference>
<dbReference type="RefSeq" id="WP_158948475.1">
    <property type="nucleotide sequence ID" value="NZ_CP046400.1"/>
</dbReference>
<dbReference type="EMBL" id="CP046400">
    <property type="protein sequence ID" value="QGY40816.1"/>
    <property type="molecule type" value="Genomic_DNA"/>
</dbReference>
<dbReference type="AlphaFoldDB" id="A0A6I6JDC3"/>
<evidence type="ECO:0000313" key="4">
    <source>
        <dbReference type="Proteomes" id="UP000428328"/>
    </source>
</evidence>
<evidence type="ECO:0000259" key="2">
    <source>
        <dbReference type="Pfam" id="PF13524"/>
    </source>
</evidence>
<protein>
    <submittedName>
        <fullName evidence="3">Glycosyltransferase</fullName>
    </submittedName>
</protein>
<feature type="domain" description="Spore protein YkvP N-terminal" evidence="1">
    <location>
        <begin position="255"/>
        <end position="332"/>
    </location>
</feature>
<dbReference type="KEGG" id="psel:GM415_12000"/>
<evidence type="ECO:0000313" key="3">
    <source>
        <dbReference type="EMBL" id="QGY40816.1"/>
    </source>
</evidence>
<dbReference type="InterPro" id="IPR055259">
    <property type="entry name" value="YkvP/CgeB_Glyco_trans-like"/>
</dbReference>
<feature type="domain" description="Spore protein YkvP/CgeB glycosyl transferase-like" evidence="2">
    <location>
        <begin position="418"/>
        <end position="551"/>
    </location>
</feature>